<dbReference type="EMBL" id="LNYL01000048">
    <property type="protein sequence ID" value="KTD24877.1"/>
    <property type="molecule type" value="Genomic_DNA"/>
</dbReference>
<dbReference type="Gene3D" id="3.40.109.10">
    <property type="entry name" value="NADH Oxidase"/>
    <property type="match status" value="2"/>
</dbReference>
<dbReference type="InterPro" id="IPR020051">
    <property type="entry name" value="SagB-type_dehydrogenase"/>
</dbReference>
<feature type="domain" description="Nitroreductase" evidence="2">
    <location>
        <begin position="479"/>
        <end position="650"/>
    </location>
</feature>
<dbReference type="InterPro" id="IPR052544">
    <property type="entry name" value="Bacteriocin_Proc_Enz"/>
</dbReference>
<feature type="transmembrane region" description="Helical" evidence="1">
    <location>
        <begin position="69"/>
        <end position="89"/>
    </location>
</feature>
<reference evidence="3 4" key="1">
    <citation type="submission" date="2015-11" db="EMBL/GenBank/DDBJ databases">
        <title>Genomic analysis of 38 Legionella species identifies large and diverse effector repertoires.</title>
        <authorList>
            <person name="Burstein D."/>
            <person name="Amaro F."/>
            <person name="Zusman T."/>
            <person name="Lifshitz Z."/>
            <person name="Cohen O."/>
            <person name="Gilbert J.A."/>
            <person name="Pupko T."/>
            <person name="Shuman H.A."/>
            <person name="Segal G."/>
        </authorList>
    </citation>
    <scope>NUCLEOTIDE SEQUENCE [LARGE SCALE GENOMIC DNA]</scope>
    <source>
        <strain evidence="3 4">PX-1-G2-E2</strain>
    </source>
</reference>
<dbReference type="PANTHER" id="PTHR43745">
    <property type="entry name" value="NITROREDUCTASE MJ1384-RELATED"/>
    <property type="match status" value="1"/>
</dbReference>
<dbReference type="RefSeq" id="WP_078767432.1">
    <property type="nucleotide sequence ID" value="NZ_CAAAIB010000014.1"/>
</dbReference>
<keyword evidence="1" id="KW-0812">Transmembrane</keyword>
<dbReference type="OrthoDB" id="9801593at2"/>
<name>A0A0W0VY04_9GAMM</name>
<feature type="transmembrane region" description="Helical" evidence="1">
    <location>
        <begin position="116"/>
        <end position="137"/>
    </location>
</feature>
<dbReference type="InterPro" id="IPR029479">
    <property type="entry name" value="Nitroreductase"/>
</dbReference>
<feature type="domain" description="Nitroreductase" evidence="2">
    <location>
        <begin position="256"/>
        <end position="399"/>
    </location>
</feature>
<dbReference type="GO" id="GO:0016491">
    <property type="term" value="F:oxidoreductase activity"/>
    <property type="evidence" value="ECO:0007669"/>
    <property type="project" value="InterPro"/>
</dbReference>
<keyword evidence="1" id="KW-0472">Membrane</keyword>
<evidence type="ECO:0000313" key="3">
    <source>
        <dbReference type="EMBL" id="KTD24877.1"/>
    </source>
</evidence>
<dbReference type="AlphaFoldDB" id="A0A0W0VY04"/>
<dbReference type="CDD" id="cd02142">
    <property type="entry name" value="McbC_SagB-like_oxidoreductase"/>
    <property type="match status" value="2"/>
</dbReference>
<feature type="transmembrane region" description="Helical" evidence="1">
    <location>
        <begin position="6"/>
        <end position="24"/>
    </location>
</feature>
<evidence type="ECO:0000313" key="4">
    <source>
        <dbReference type="Proteomes" id="UP000054908"/>
    </source>
</evidence>
<dbReference type="SUPFAM" id="SSF55469">
    <property type="entry name" value="FMN-dependent nitroreductase-like"/>
    <property type="match status" value="2"/>
</dbReference>
<evidence type="ECO:0000256" key="1">
    <source>
        <dbReference type="SAM" id="Phobius"/>
    </source>
</evidence>
<dbReference type="STRING" id="466.Lmac_2414"/>
<dbReference type="InterPro" id="IPR000415">
    <property type="entry name" value="Nitroreductase-like"/>
</dbReference>
<dbReference type="PANTHER" id="PTHR43745:SF2">
    <property type="entry name" value="NITROREDUCTASE MJ1384-RELATED"/>
    <property type="match status" value="1"/>
</dbReference>
<keyword evidence="4" id="KW-1185">Reference proteome</keyword>
<feature type="transmembrane region" description="Helical" evidence="1">
    <location>
        <begin position="36"/>
        <end position="57"/>
    </location>
</feature>
<dbReference type="NCBIfam" id="TIGR03605">
    <property type="entry name" value="antibiot_sagB"/>
    <property type="match status" value="2"/>
</dbReference>
<proteinExistence type="predicted"/>
<dbReference type="Proteomes" id="UP000054908">
    <property type="component" value="Unassembled WGS sequence"/>
</dbReference>
<dbReference type="PATRIC" id="fig|466.6.peg.2567"/>
<dbReference type="Pfam" id="PF00881">
    <property type="entry name" value="Nitroreductase"/>
    <property type="match status" value="2"/>
</dbReference>
<protein>
    <submittedName>
        <fullName evidence="3">Nitroreductase</fullName>
    </submittedName>
</protein>
<sequence length="652" mass="73854">MEKFFWFSLPISLMIVYLLVRACIGKPVKRRDINMISAIYLIFYLLTTAGLGLFWVARMDLPAFDLHYLFGYCLLFLVAVHLWFQLPLVSHWLKKNSPSVLLDETQAQWKRWVKRLFFTLIVLVAYSVVTLIVYEFITPTTTTLIERSQETPGGYRIWFTTGGKKVDSIRYIHQQGNNTHSTVFRPRFNIAKPQEFKNYADSLVTYLPRPDVRSGTSLSESLSQMQANALKAMNLKDLSNLLYYSNGVTDQLNYILLRAAASAGALYPNDLYVAVINVSGLKPGIYYYHPANHSLTQMGDQQSLQLLSLASPYSDILKNTAAIIIIAANFDRTIWKYRERSFRYILPDAGHILSNLDIAASSLRLPYVRTFFFDDEKMKSVLRLSPQDEGVLSLIVLGKNKLTELAEIPQFAPVALPKEVQDIEPTRLAYQLTSVQWKKGFRKTPTIDMTKYQDEMPPTEALIQLPPGSTAAEDTFVIIKNRRSFRQFSDLAVSLEDFAGIIHQSFAPLRNPYNVEDGRRVELFVIVSKVTGLAKGVYRYIPEKAALEKIKEGDFSKKIYQAGLSQELLERAAFVIAWSVDFSRIGQLHGERDYRYANLESGIGGETTYLAAQARGLGACSVGAFYDDELRALLNLRDTAKHVLLLSAVGNK</sequence>
<comment type="caution">
    <text evidence="3">The sequence shown here is derived from an EMBL/GenBank/DDBJ whole genome shotgun (WGS) entry which is preliminary data.</text>
</comment>
<organism evidence="3 4">
    <name type="scientific">Legionella maceachernii</name>
    <dbReference type="NCBI Taxonomy" id="466"/>
    <lineage>
        <taxon>Bacteria</taxon>
        <taxon>Pseudomonadati</taxon>
        <taxon>Pseudomonadota</taxon>
        <taxon>Gammaproteobacteria</taxon>
        <taxon>Legionellales</taxon>
        <taxon>Legionellaceae</taxon>
        <taxon>Legionella</taxon>
    </lineage>
</organism>
<keyword evidence="1" id="KW-1133">Transmembrane helix</keyword>
<accession>A0A0W0VY04</accession>
<evidence type="ECO:0000259" key="2">
    <source>
        <dbReference type="Pfam" id="PF00881"/>
    </source>
</evidence>
<gene>
    <name evidence="3" type="ORF">Lmac_2414</name>
</gene>